<sequence length="71" mass="7830">VGVSMCAGNLYLKRDTGLRRKCLARELTSGQYPIQRSSWLRTSGGTMRAYIVVESTSEIHRLVASVTTLPS</sequence>
<reference evidence="1" key="1">
    <citation type="journal article" date="2023" name="IScience">
        <title>Live-bearing cockroach genome reveals convergent evolutionary mechanisms linked to viviparity in insects and beyond.</title>
        <authorList>
            <person name="Fouks B."/>
            <person name="Harrison M.C."/>
            <person name="Mikhailova A.A."/>
            <person name="Marchal E."/>
            <person name="English S."/>
            <person name="Carruthers M."/>
            <person name="Jennings E.C."/>
            <person name="Chiamaka E.L."/>
            <person name="Frigard R.A."/>
            <person name="Pippel M."/>
            <person name="Attardo G.M."/>
            <person name="Benoit J.B."/>
            <person name="Bornberg-Bauer E."/>
            <person name="Tobe S.S."/>
        </authorList>
    </citation>
    <scope>NUCLEOTIDE SEQUENCE</scope>
    <source>
        <strain evidence="1">Stay&amp;Tobe</strain>
    </source>
</reference>
<comment type="caution">
    <text evidence="1">The sequence shown here is derived from an EMBL/GenBank/DDBJ whole genome shotgun (WGS) entry which is preliminary data.</text>
</comment>
<gene>
    <name evidence="1" type="ORF">L9F63_011734</name>
</gene>
<keyword evidence="2" id="KW-1185">Reference proteome</keyword>
<proteinExistence type="predicted"/>
<dbReference type="Proteomes" id="UP001233999">
    <property type="component" value="Unassembled WGS sequence"/>
</dbReference>
<evidence type="ECO:0000313" key="1">
    <source>
        <dbReference type="EMBL" id="KAJ9597413.1"/>
    </source>
</evidence>
<protein>
    <submittedName>
        <fullName evidence="1">Uncharacterized protein</fullName>
    </submittedName>
</protein>
<dbReference type="EMBL" id="JASPKZ010001611">
    <property type="protein sequence ID" value="KAJ9597413.1"/>
    <property type="molecule type" value="Genomic_DNA"/>
</dbReference>
<organism evidence="1 2">
    <name type="scientific">Diploptera punctata</name>
    <name type="common">Pacific beetle cockroach</name>
    <dbReference type="NCBI Taxonomy" id="6984"/>
    <lineage>
        <taxon>Eukaryota</taxon>
        <taxon>Metazoa</taxon>
        <taxon>Ecdysozoa</taxon>
        <taxon>Arthropoda</taxon>
        <taxon>Hexapoda</taxon>
        <taxon>Insecta</taxon>
        <taxon>Pterygota</taxon>
        <taxon>Neoptera</taxon>
        <taxon>Polyneoptera</taxon>
        <taxon>Dictyoptera</taxon>
        <taxon>Blattodea</taxon>
        <taxon>Blaberoidea</taxon>
        <taxon>Blaberidae</taxon>
        <taxon>Diplopterinae</taxon>
        <taxon>Diploptera</taxon>
    </lineage>
</organism>
<name>A0AAD8AGL8_DIPPU</name>
<accession>A0AAD8AGL8</accession>
<reference evidence="1" key="2">
    <citation type="submission" date="2023-05" db="EMBL/GenBank/DDBJ databases">
        <authorList>
            <person name="Fouks B."/>
        </authorList>
    </citation>
    <scope>NUCLEOTIDE SEQUENCE</scope>
    <source>
        <strain evidence="1">Stay&amp;Tobe</strain>
        <tissue evidence="1">Testes</tissue>
    </source>
</reference>
<evidence type="ECO:0000313" key="2">
    <source>
        <dbReference type="Proteomes" id="UP001233999"/>
    </source>
</evidence>
<feature type="non-terminal residue" evidence="1">
    <location>
        <position position="71"/>
    </location>
</feature>
<dbReference type="AlphaFoldDB" id="A0AAD8AGL8"/>